<sequence length="59" mass="7023">MDKLEQAYAMDLLARLTESIETYLDDDRWDGITVMHAEIKESNKLIRNYYKRLKKDATV</sequence>
<protein>
    <submittedName>
        <fullName evidence="1">Uncharacterized protein</fullName>
    </submittedName>
</protein>
<gene>
    <name evidence="1" type="ORF">UFOVP678_22</name>
</gene>
<name>A0A6J5NIV1_9CAUD</name>
<dbReference type="EMBL" id="LR796655">
    <property type="protein sequence ID" value="CAB4157361.1"/>
    <property type="molecule type" value="Genomic_DNA"/>
</dbReference>
<reference evidence="1" key="1">
    <citation type="submission" date="2020-04" db="EMBL/GenBank/DDBJ databases">
        <authorList>
            <person name="Chiriac C."/>
            <person name="Salcher M."/>
            <person name="Ghai R."/>
            <person name="Kavagutti S V."/>
        </authorList>
    </citation>
    <scope>NUCLEOTIDE SEQUENCE</scope>
</reference>
<proteinExistence type="predicted"/>
<organism evidence="1">
    <name type="scientific">uncultured Caudovirales phage</name>
    <dbReference type="NCBI Taxonomy" id="2100421"/>
    <lineage>
        <taxon>Viruses</taxon>
        <taxon>Duplodnaviria</taxon>
        <taxon>Heunggongvirae</taxon>
        <taxon>Uroviricota</taxon>
        <taxon>Caudoviricetes</taxon>
        <taxon>Peduoviridae</taxon>
        <taxon>Maltschvirus</taxon>
        <taxon>Maltschvirus maltsch</taxon>
    </lineage>
</organism>
<accession>A0A6J5NIV1</accession>
<evidence type="ECO:0000313" key="1">
    <source>
        <dbReference type="EMBL" id="CAB4157361.1"/>
    </source>
</evidence>